<dbReference type="Pfam" id="PF02776">
    <property type="entry name" value="TPP_enzyme_N"/>
    <property type="match status" value="1"/>
</dbReference>
<dbReference type="SUPFAM" id="SSF52467">
    <property type="entry name" value="DHS-like NAD/FAD-binding domain"/>
    <property type="match status" value="1"/>
</dbReference>
<dbReference type="InterPro" id="IPR047212">
    <property type="entry name" value="TPP_POXB-like"/>
</dbReference>
<feature type="domain" description="Thiamine pyrophosphate enzyme N-terminal TPP-binding" evidence="6">
    <location>
        <begin position="1"/>
        <end position="117"/>
    </location>
</feature>
<dbReference type="GO" id="GO:0030976">
    <property type="term" value="F:thiamine pyrophosphate binding"/>
    <property type="evidence" value="ECO:0007669"/>
    <property type="project" value="InterPro"/>
</dbReference>
<dbReference type="PANTHER" id="PTHR42981:SF2">
    <property type="entry name" value="PYRUVATE DEHYDROGENASE [UBIQUINONE]"/>
    <property type="match status" value="1"/>
</dbReference>
<name>A0A367V9H3_9PROT</name>
<dbReference type="InterPro" id="IPR012000">
    <property type="entry name" value="Thiamin_PyroP_enz_cen_dom"/>
</dbReference>
<evidence type="ECO:0000256" key="1">
    <source>
        <dbReference type="ARBA" id="ARBA00007812"/>
    </source>
</evidence>
<dbReference type="FunFam" id="3.40.50.970:FF:000007">
    <property type="entry name" value="Acetolactate synthase"/>
    <property type="match status" value="1"/>
</dbReference>
<dbReference type="GO" id="GO:0019752">
    <property type="term" value="P:carboxylic acid metabolic process"/>
    <property type="evidence" value="ECO:0007669"/>
    <property type="project" value="UniProtKB-ARBA"/>
</dbReference>
<dbReference type="GO" id="GO:0000287">
    <property type="term" value="F:magnesium ion binding"/>
    <property type="evidence" value="ECO:0007669"/>
    <property type="project" value="InterPro"/>
</dbReference>
<dbReference type="CDD" id="cd07039">
    <property type="entry name" value="TPP_PYR_POX"/>
    <property type="match status" value="1"/>
</dbReference>
<dbReference type="InterPro" id="IPR011766">
    <property type="entry name" value="TPP_enzyme_TPP-bd"/>
</dbReference>
<dbReference type="EMBL" id="JPWB01000006">
    <property type="protein sequence ID" value="RCK21012.1"/>
    <property type="molecule type" value="Genomic_DNA"/>
</dbReference>
<evidence type="ECO:0000313" key="8">
    <source>
        <dbReference type="Proteomes" id="UP000253061"/>
    </source>
</evidence>
<dbReference type="Pfam" id="PF02775">
    <property type="entry name" value="TPP_enzyme_C"/>
    <property type="match status" value="1"/>
</dbReference>
<comment type="similarity">
    <text evidence="1 3">Belongs to the TPP enzyme family.</text>
</comment>
<dbReference type="GO" id="GO:0003824">
    <property type="term" value="F:catalytic activity"/>
    <property type="evidence" value="ECO:0007669"/>
    <property type="project" value="InterPro"/>
</dbReference>
<dbReference type="InterPro" id="IPR029035">
    <property type="entry name" value="DHS-like_NAD/FAD-binding_dom"/>
</dbReference>
<evidence type="ECO:0000313" key="7">
    <source>
        <dbReference type="EMBL" id="RCK21012.1"/>
    </source>
</evidence>
<evidence type="ECO:0000259" key="5">
    <source>
        <dbReference type="Pfam" id="PF02775"/>
    </source>
</evidence>
<evidence type="ECO:0000259" key="6">
    <source>
        <dbReference type="Pfam" id="PF02776"/>
    </source>
</evidence>
<keyword evidence="2 3" id="KW-0786">Thiamine pyrophosphate</keyword>
<dbReference type="InterPro" id="IPR047210">
    <property type="entry name" value="TPP_PYR_POXB-like"/>
</dbReference>
<dbReference type="PANTHER" id="PTHR42981">
    <property type="entry name" value="PYRUVATE DEHYDROGENASE [UBIQUINONE]"/>
    <property type="match status" value="1"/>
</dbReference>
<dbReference type="Pfam" id="PF00205">
    <property type="entry name" value="TPP_enzyme_M"/>
    <property type="match status" value="1"/>
</dbReference>
<feature type="domain" description="Thiamine pyrophosphate enzyme TPP-binding" evidence="5">
    <location>
        <begin position="377"/>
        <end position="523"/>
    </location>
</feature>
<dbReference type="RefSeq" id="WP_062957446.1">
    <property type="nucleotide sequence ID" value="NZ_JPWB01000006.1"/>
</dbReference>
<dbReference type="Gene3D" id="3.40.50.1220">
    <property type="entry name" value="TPP-binding domain"/>
    <property type="match status" value="1"/>
</dbReference>
<dbReference type="AlphaFoldDB" id="A0A367V9H3"/>
<dbReference type="InterPro" id="IPR047211">
    <property type="entry name" value="POXB-like"/>
</dbReference>
<protein>
    <submittedName>
        <fullName evidence="7">Pyruvate oxidase</fullName>
    </submittedName>
</protein>
<feature type="domain" description="Thiamine pyrophosphate enzyme central" evidence="4">
    <location>
        <begin position="189"/>
        <end position="317"/>
    </location>
</feature>
<dbReference type="Proteomes" id="UP000253061">
    <property type="component" value="Unassembled WGS sequence"/>
</dbReference>
<gene>
    <name evidence="7" type="ORF">TH6_14635</name>
</gene>
<accession>A0A367V9H3</accession>
<sequence length="558" mass="59516">MKVADIAINLLSDLGVKHVFGIPGDAINDITFSLENRDDIDFVLVRHEEGGAFAASAQAKLTGNLSCCVGTAGGGAIHLLNGLYDARHDHAPVLAITGQVESEYIGTDYHQEVDLKKLFEDVTVYSETIMDPAQAARILKEACKSAIENRGPAHVCIPNNIASADCSDGAVNIATLLAAREVSPSSENLDHAAKLIDQASKPVILAGIGGAEAAQEIFDLAHRIDAPIVRTLRAKDWLDDEDPICIGGLGLLGGKPGQDAVADCDLLCIIGADFPYQEFFPKDAKTIQIDTKRSQIGRRLDIDAPLIGSAKLSVQGLLDRITPKDTETQRKHWIEKVKDQQEDWSKIETSDKTPLHPASVMSAIGEHAADDAIFLVDTGTTTAWAARHLRVKRNQRFTLSSGLGTMAFALSGANGAQLAYPDRQVVAIAGDGAFNMLMGELLTAAEYDLPITAIVFDNSKLGFIALEQEAKGLPEHAIGFKNPDMAAIAQACGCLGLRAENSKELSSALSQAFASNKPTVIQVPVDPDALIMPPNPTFAQAQKFAVAKGREMLGKLTS</sequence>
<reference evidence="7 8" key="1">
    <citation type="submission" date="2014-07" db="EMBL/GenBank/DDBJ databases">
        <title>Draft genome sequence of Thalassospira profundimaris R8-17.</title>
        <authorList>
            <person name="Lai Q."/>
            <person name="Shao Z."/>
        </authorList>
    </citation>
    <scope>NUCLEOTIDE SEQUENCE [LARGE SCALE GENOMIC DNA]</scope>
    <source>
        <strain evidence="7 8">R8-17</strain>
    </source>
</reference>
<comment type="caution">
    <text evidence="7">The sequence shown here is derived from an EMBL/GenBank/DDBJ whole genome shotgun (WGS) entry which is preliminary data.</text>
</comment>
<dbReference type="SUPFAM" id="SSF52518">
    <property type="entry name" value="Thiamin diphosphate-binding fold (THDP-binding)"/>
    <property type="match status" value="2"/>
</dbReference>
<dbReference type="InterPro" id="IPR012001">
    <property type="entry name" value="Thiamin_PyroP_enz_TPP-bd_dom"/>
</dbReference>
<evidence type="ECO:0000259" key="4">
    <source>
        <dbReference type="Pfam" id="PF00205"/>
    </source>
</evidence>
<organism evidence="7 8">
    <name type="scientific">Thalassospira profundimaris</name>
    <dbReference type="NCBI Taxonomy" id="502049"/>
    <lineage>
        <taxon>Bacteria</taxon>
        <taxon>Pseudomonadati</taxon>
        <taxon>Pseudomonadota</taxon>
        <taxon>Alphaproteobacteria</taxon>
        <taxon>Rhodospirillales</taxon>
        <taxon>Thalassospiraceae</taxon>
        <taxon>Thalassospira</taxon>
    </lineage>
</organism>
<dbReference type="Gene3D" id="3.40.50.970">
    <property type="match status" value="2"/>
</dbReference>
<evidence type="ECO:0000256" key="2">
    <source>
        <dbReference type="ARBA" id="ARBA00023052"/>
    </source>
</evidence>
<keyword evidence="7" id="KW-0670">Pyruvate</keyword>
<dbReference type="CDD" id="cd02014">
    <property type="entry name" value="TPP_POX"/>
    <property type="match status" value="1"/>
</dbReference>
<proteinExistence type="inferred from homology"/>
<dbReference type="InterPro" id="IPR029061">
    <property type="entry name" value="THDP-binding"/>
</dbReference>
<evidence type="ECO:0000256" key="3">
    <source>
        <dbReference type="RuleBase" id="RU362132"/>
    </source>
</evidence>